<dbReference type="PANTHER" id="PTHR23416">
    <property type="entry name" value="SIALIC ACID SYNTHASE-RELATED"/>
    <property type="match status" value="1"/>
</dbReference>
<organism evidence="3 4">
    <name type="scientific">Bacteroides xylanisolvens</name>
    <dbReference type="NCBI Taxonomy" id="371601"/>
    <lineage>
        <taxon>Bacteria</taxon>
        <taxon>Pseudomonadati</taxon>
        <taxon>Bacteroidota</taxon>
        <taxon>Bacteroidia</taxon>
        <taxon>Bacteroidales</taxon>
        <taxon>Bacteroidaceae</taxon>
        <taxon>Bacteroides</taxon>
    </lineage>
</organism>
<accession>A0A4Q5DPS3</accession>
<evidence type="ECO:0000256" key="2">
    <source>
        <dbReference type="ARBA" id="ARBA00022679"/>
    </source>
</evidence>
<dbReference type="InterPro" id="IPR011004">
    <property type="entry name" value="Trimer_LpxA-like_sf"/>
</dbReference>
<evidence type="ECO:0000256" key="1">
    <source>
        <dbReference type="ARBA" id="ARBA00007274"/>
    </source>
</evidence>
<dbReference type="PANTHER" id="PTHR23416:SF23">
    <property type="entry name" value="ACETYLTRANSFERASE C18B11.09C-RELATED"/>
    <property type="match status" value="1"/>
</dbReference>
<keyword evidence="2" id="KW-0808">Transferase</keyword>
<sequence length="237" mass="27055">MLNKGHFKDLWSRIVCFLPSLYFNIKYLPLRQALRMPILVHKPHYWKMKSKLVIDASLKYGMIRLGFLGGHMYPNNGIAFTLQGGTIVFKGKCQIGNNSFIVQGPCSTVVFGDDFLASTSLKIISFKGIEFGSHTRIGWDCIFMDTNFHPLYDMEKKKFKRAYGSIKIGDYNWFGTQCKVMHSVDTPERCIFGMGSIVTRGCKFESYCVHGGSPLKVLSRNVMRVYGQDFICDYSKD</sequence>
<dbReference type="Proteomes" id="UP000474077">
    <property type="component" value="Unassembled WGS sequence"/>
</dbReference>
<dbReference type="Gene3D" id="2.160.10.10">
    <property type="entry name" value="Hexapeptide repeat proteins"/>
    <property type="match status" value="1"/>
</dbReference>
<evidence type="ECO:0000313" key="3">
    <source>
        <dbReference type="EMBL" id="KAB6086849.1"/>
    </source>
</evidence>
<reference evidence="3 4" key="1">
    <citation type="journal article" date="2019" name="Nat. Med.">
        <title>A library of human gut bacterial isolates paired with longitudinal multiomics data enables mechanistic microbiome research.</title>
        <authorList>
            <person name="Poyet M."/>
            <person name="Groussin M."/>
            <person name="Gibbons S.M."/>
            <person name="Avila-Pacheco J."/>
            <person name="Jiang X."/>
            <person name="Kearney S.M."/>
            <person name="Perrotta A.R."/>
            <person name="Berdy B."/>
            <person name="Zhao S."/>
            <person name="Lieberman T.D."/>
            <person name="Swanson P.K."/>
            <person name="Smith M."/>
            <person name="Roesemann S."/>
            <person name="Alexander J.E."/>
            <person name="Rich S.A."/>
            <person name="Livny J."/>
            <person name="Vlamakis H."/>
            <person name="Clish C."/>
            <person name="Bullock K."/>
            <person name="Deik A."/>
            <person name="Scott J."/>
            <person name="Pierce K.A."/>
            <person name="Xavier R.J."/>
            <person name="Alm E.J."/>
        </authorList>
    </citation>
    <scope>NUCLEOTIDE SEQUENCE [LARGE SCALE GENOMIC DNA]</scope>
    <source>
        <strain evidence="3 4">BIOML-A73</strain>
    </source>
</reference>
<comment type="caution">
    <text evidence="3">The sequence shown here is derived from an EMBL/GenBank/DDBJ whole genome shotgun (WGS) entry which is preliminary data.</text>
</comment>
<dbReference type="SUPFAM" id="SSF51161">
    <property type="entry name" value="Trimeric LpxA-like enzymes"/>
    <property type="match status" value="1"/>
</dbReference>
<comment type="similarity">
    <text evidence="1">Belongs to the transferase hexapeptide repeat family.</text>
</comment>
<name>A0A4Q5DPS3_9BACE</name>
<dbReference type="InterPro" id="IPR051159">
    <property type="entry name" value="Hexapeptide_acetyltransf"/>
</dbReference>
<dbReference type="GO" id="GO:0008374">
    <property type="term" value="F:O-acyltransferase activity"/>
    <property type="evidence" value="ECO:0007669"/>
    <property type="project" value="TreeGrafter"/>
</dbReference>
<protein>
    <recommendedName>
        <fullName evidence="5">Acyltransferase</fullName>
    </recommendedName>
</protein>
<dbReference type="GO" id="GO:0005829">
    <property type="term" value="C:cytosol"/>
    <property type="evidence" value="ECO:0007669"/>
    <property type="project" value="TreeGrafter"/>
</dbReference>
<evidence type="ECO:0000313" key="4">
    <source>
        <dbReference type="Proteomes" id="UP000474077"/>
    </source>
</evidence>
<evidence type="ECO:0008006" key="5">
    <source>
        <dbReference type="Google" id="ProtNLM"/>
    </source>
</evidence>
<gene>
    <name evidence="3" type="ORF">GA560_01300</name>
</gene>
<dbReference type="AlphaFoldDB" id="A0A4Q5DPS3"/>
<dbReference type="EMBL" id="WDER01000002">
    <property type="protein sequence ID" value="KAB6086849.1"/>
    <property type="molecule type" value="Genomic_DNA"/>
</dbReference>
<proteinExistence type="inferred from homology"/>